<organism evidence="1 2">
    <name type="scientific">Vibrio harveyi</name>
    <name type="common">Beneckea harveyi</name>
    <dbReference type="NCBI Taxonomy" id="669"/>
    <lineage>
        <taxon>Bacteria</taxon>
        <taxon>Pseudomonadati</taxon>
        <taxon>Pseudomonadota</taxon>
        <taxon>Gammaproteobacteria</taxon>
        <taxon>Vibrionales</taxon>
        <taxon>Vibrionaceae</taxon>
        <taxon>Vibrio</taxon>
    </lineage>
</organism>
<name>A0A8B3DK48_VIBHA</name>
<proteinExistence type="predicted"/>
<dbReference type="EMBL" id="QOUW02000007">
    <property type="protein sequence ID" value="RIW17873.1"/>
    <property type="molecule type" value="Genomic_DNA"/>
</dbReference>
<evidence type="ECO:0000313" key="2">
    <source>
        <dbReference type="Proteomes" id="UP000253437"/>
    </source>
</evidence>
<evidence type="ECO:0000313" key="1">
    <source>
        <dbReference type="EMBL" id="RIW17873.1"/>
    </source>
</evidence>
<reference evidence="1 2" key="1">
    <citation type="submission" date="2018-08" db="EMBL/GenBank/DDBJ databases">
        <title>Vibrio harveyi strains pathogenic to white snook Centropomus viridis Lockington (1877) and potential probiotic bacteria.</title>
        <authorList>
            <person name="Soto-Rodriguez S."/>
            <person name="Gomez-Gil B."/>
            <person name="Lozano-Olvera R."/>
        </authorList>
    </citation>
    <scope>NUCLEOTIDE SEQUENCE [LARGE SCALE GENOMIC DNA]</scope>
    <source>
        <strain evidence="1 2">CAIM 1508</strain>
    </source>
</reference>
<dbReference type="AlphaFoldDB" id="A0A8B3DK48"/>
<dbReference type="Proteomes" id="UP000253437">
    <property type="component" value="Unassembled WGS sequence"/>
</dbReference>
<dbReference type="RefSeq" id="WP_114091613.1">
    <property type="nucleotide sequence ID" value="NZ_QOUW02000007.1"/>
</dbReference>
<comment type="caution">
    <text evidence="1">The sequence shown here is derived from an EMBL/GenBank/DDBJ whole genome shotgun (WGS) entry which is preliminary data.</text>
</comment>
<accession>A0A8B3DK48</accession>
<sequence>MKIYSVLQSDDLRNQFLIMATSFLKVHPHRTLHVYTDVKLPTISRLIQHSFYDSLETEGKFCYVSPTLVFREPIDELFERTNEFDAHCYMNQEPNHKCDLYVHTAGVDEEIGGEDLRFNLGTPEFRDLGGIVDTFQKMSRANVINTRMFKPWEEQRDNAATMSFGWTQYLEAIESANAYLDKDFVESVSKMAVKHGFMTVYDKQVGEMNEILDSLTK</sequence>
<gene>
    <name evidence="1" type="ORF">DS957_003635</name>
</gene>
<protein>
    <submittedName>
        <fullName evidence="1">Uncharacterized protein</fullName>
    </submittedName>
</protein>